<organism evidence="1 2">
    <name type="scientific">Vicia faba</name>
    <name type="common">Broad bean</name>
    <name type="synonym">Faba vulgaris</name>
    <dbReference type="NCBI Taxonomy" id="3906"/>
    <lineage>
        <taxon>Eukaryota</taxon>
        <taxon>Viridiplantae</taxon>
        <taxon>Streptophyta</taxon>
        <taxon>Embryophyta</taxon>
        <taxon>Tracheophyta</taxon>
        <taxon>Spermatophyta</taxon>
        <taxon>Magnoliopsida</taxon>
        <taxon>eudicotyledons</taxon>
        <taxon>Gunneridae</taxon>
        <taxon>Pentapetalae</taxon>
        <taxon>rosids</taxon>
        <taxon>fabids</taxon>
        <taxon>Fabales</taxon>
        <taxon>Fabaceae</taxon>
        <taxon>Papilionoideae</taxon>
        <taxon>50 kb inversion clade</taxon>
        <taxon>NPAAA clade</taxon>
        <taxon>Hologalegina</taxon>
        <taxon>IRL clade</taxon>
        <taxon>Fabeae</taxon>
        <taxon>Vicia</taxon>
    </lineage>
</organism>
<sequence length="108" mass="13137">MIIWSILRVTIRFIILIMNKLLEKSNVKESMFTLSMEANKTYSEARNLTYYNFIFKFVYDKRYRQWRPHKRGHAIGRLIWDPPNTCELYYLIMMLTIVKGPTCYEDIK</sequence>
<reference evidence="1 2" key="1">
    <citation type="submission" date="2023-01" db="EMBL/GenBank/DDBJ databases">
        <authorList>
            <person name="Kreplak J."/>
        </authorList>
    </citation>
    <scope>NUCLEOTIDE SEQUENCE [LARGE SCALE GENOMIC DNA]</scope>
</reference>
<comment type="caution">
    <text evidence="1">The sequence shown here is derived from an EMBL/GenBank/DDBJ whole genome shotgun (WGS) entry which is preliminary data.</text>
</comment>
<evidence type="ECO:0000313" key="2">
    <source>
        <dbReference type="Proteomes" id="UP001157006"/>
    </source>
</evidence>
<gene>
    <name evidence="1" type="ORF">VFH_U019600</name>
</gene>
<dbReference type="Proteomes" id="UP001157006">
    <property type="component" value="Unassembled WGS sequence"/>
</dbReference>
<evidence type="ECO:0000313" key="1">
    <source>
        <dbReference type="EMBL" id="CAI8583265.1"/>
    </source>
</evidence>
<accession>A0AAV0YBE4</accession>
<dbReference type="EMBL" id="CATIWC010000558">
    <property type="protein sequence ID" value="CAI8583265.1"/>
    <property type="molecule type" value="Genomic_DNA"/>
</dbReference>
<keyword evidence="2" id="KW-1185">Reference proteome</keyword>
<proteinExistence type="predicted"/>
<dbReference type="AlphaFoldDB" id="A0AAV0YBE4"/>
<protein>
    <submittedName>
        <fullName evidence="1">Uncharacterized protein</fullName>
    </submittedName>
</protein>
<name>A0AAV0YBE4_VICFA</name>